<protein>
    <recommendedName>
        <fullName evidence="2">AAA+ ATPase domain-containing protein</fullName>
    </recommendedName>
</protein>
<dbReference type="SMART" id="SM00382">
    <property type="entry name" value="AAA"/>
    <property type="match status" value="1"/>
</dbReference>
<dbReference type="EMBL" id="MN740785">
    <property type="protein sequence ID" value="QHU11488.1"/>
    <property type="molecule type" value="Genomic_DNA"/>
</dbReference>
<dbReference type="PROSITE" id="PS00674">
    <property type="entry name" value="AAA"/>
    <property type="match status" value="1"/>
</dbReference>
<dbReference type="InterPro" id="IPR003960">
    <property type="entry name" value="ATPase_AAA_CS"/>
</dbReference>
<dbReference type="Gene3D" id="3.40.50.300">
    <property type="entry name" value="P-loop containing nucleotide triphosphate hydrolases"/>
    <property type="match status" value="1"/>
</dbReference>
<dbReference type="InterPro" id="IPR003593">
    <property type="entry name" value="AAA+_ATPase"/>
</dbReference>
<evidence type="ECO:0000256" key="1">
    <source>
        <dbReference type="ARBA" id="ARBA00007448"/>
    </source>
</evidence>
<dbReference type="Pfam" id="PF00004">
    <property type="entry name" value="AAA"/>
    <property type="match status" value="1"/>
</dbReference>
<reference evidence="3" key="1">
    <citation type="journal article" date="2020" name="Nature">
        <title>Giant virus diversity and host interactions through global metagenomics.</title>
        <authorList>
            <person name="Schulz F."/>
            <person name="Roux S."/>
            <person name="Paez-Espino D."/>
            <person name="Jungbluth S."/>
            <person name="Walsh D.A."/>
            <person name="Denef V.J."/>
            <person name="McMahon K.D."/>
            <person name="Konstantinidis K.T."/>
            <person name="Eloe-Fadrosh E.A."/>
            <person name="Kyrpides N.C."/>
            <person name="Woyke T."/>
        </authorList>
    </citation>
    <scope>NUCLEOTIDE SEQUENCE</scope>
    <source>
        <strain evidence="3">GVMAG-S-1101169-75</strain>
    </source>
</reference>
<dbReference type="InterPro" id="IPR050747">
    <property type="entry name" value="Mitochondrial_chaperone_BCS1"/>
</dbReference>
<dbReference type="SUPFAM" id="SSF52540">
    <property type="entry name" value="P-loop containing nucleoside triphosphate hydrolases"/>
    <property type="match status" value="1"/>
</dbReference>
<dbReference type="GO" id="GO:0005524">
    <property type="term" value="F:ATP binding"/>
    <property type="evidence" value="ECO:0007669"/>
    <property type="project" value="InterPro"/>
</dbReference>
<dbReference type="GO" id="GO:0016887">
    <property type="term" value="F:ATP hydrolysis activity"/>
    <property type="evidence" value="ECO:0007669"/>
    <property type="project" value="InterPro"/>
</dbReference>
<dbReference type="InterPro" id="IPR003959">
    <property type="entry name" value="ATPase_AAA_core"/>
</dbReference>
<sequence>MPEILFCLNQKTNMFKVLMYVSHLLEESDTLHSRIVYQFLDKKNRSYRSNNVDSFENIVYILNPFSGSQDVSFREHTITVNPILLDESKLYAYIDKDVYETAFRLSLTGSSQEILEEFVKEAFAYAHKFADPDENAKTIFVYQYNEMSEGWDKYSEVSKRSIDTIYLPLEQSRKVLEDVRHFLSAETRKNYETFGIPYHKTYCFYGPPGSGKTSLIHAVCSSIQKHICVYRFGPQTKDQDVALALKWMPKNSVFVLEDIDCIMTNRDNVKGSITFSGLLNMMDGLSMIDCLVTFITTNHFLDLDRAVKRPGRIDYILEFTHMNKEQIYKMLEVFYPAEKEDFDAIYKELKNHKMTVSHMQKFLFSLYPGGGVRARLASFVEEFLKYYIVEESKMYA</sequence>
<feature type="domain" description="AAA+ ATPase" evidence="2">
    <location>
        <begin position="198"/>
        <end position="323"/>
    </location>
</feature>
<accession>A0A6C0K5G8</accession>
<proteinExistence type="inferred from homology"/>
<evidence type="ECO:0000313" key="3">
    <source>
        <dbReference type="EMBL" id="QHU11488.1"/>
    </source>
</evidence>
<comment type="similarity">
    <text evidence="1">Belongs to the AAA ATPase family. BCS1 subfamily.</text>
</comment>
<name>A0A6C0K5G8_9ZZZZ</name>
<dbReference type="AlphaFoldDB" id="A0A6C0K5G8"/>
<dbReference type="InterPro" id="IPR027417">
    <property type="entry name" value="P-loop_NTPase"/>
</dbReference>
<organism evidence="3">
    <name type="scientific">viral metagenome</name>
    <dbReference type="NCBI Taxonomy" id="1070528"/>
    <lineage>
        <taxon>unclassified sequences</taxon>
        <taxon>metagenomes</taxon>
        <taxon>organismal metagenomes</taxon>
    </lineage>
</organism>
<dbReference type="PANTHER" id="PTHR23070">
    <property type="entry name" value="BCS1 AAA-TYPE ATPASE"/>
    <property type="match status" value="1"/>
</dbReference>
<evidence type="ECO:0000259" key="2">
    <source>
        <dbReference type="SMART" id="SM00382"/>
    </source>
</evidence>